<protein>
    <recommendedName>
        <fullName evidence="2">Interleukin-6</fullName>
    </recommendedName>
</protein>
<comment type="similarity">
    <text evidence="1">Belongs to the IL-6 superfamily.</text>
</comment>
<dbReference type="GO" id="GO:0030154">
    <property type="term" value="P:cell differentiation"/>
    <property type="evidence" value="ECO:0007669"/>
    <property type="project" value="InterPro"/>
</dbReference>
<dbReference type="STRING" id="75743.A0A401PHX1"/>
<dbReference type="Proteomes" id="UP000288216">
    <property type="component" value="Unassembled WGS sequence"/>
</dbReference>
<evidence type="ECO:0000256" key="3">
    <source>
        <dbReference type="ARBA" id="ARBA00022486"/>
    </source>
</evidence>
<dbReference type="GO" id="GO:0046427">
    <property type="term" value="P:positive regulation of receptor signaling pathway via JAK-STAT"/>
    <property type="evidence" value="ECO:0007669"/>
    <property type="project" value="TreeGrafter"/>
</dbReference>
<comment type="caution">
    <text evidence="6">The sequence shown here is derived from an EMBL/GenBank/DDBJ whole genome shotgun (WGS) entry which is preliminary data.</text>
</comment>
<dbReference type="Pfam" id="PF00489">
    <property type="entry name" value="IL6"/>
    <property type="match status" value="1"/>
</dbReference>
<dbReference type="InterPro" id="IPR003574">
    <property type="entry name" value="IL-6-like"/>
</dbReference>
<proteinExistence type="inferred from homology"/>
<keyword evidence="7" id="KW-1185">Reference proteome</keyword>
<evidence type="ECO:0000313" key="7">
    <source>
        <dbReference type="Proteomes" id="UP000288216"/>
    </source>
</evidence>
<accession>A0A401PHX1</accession>
<feature type="region of interest" description="Disordered" evidence="5">
    <location>
        <begin position="1"/>
        <end position="22"/>
    </location>
</feature>
<dbReference type="InterPro" id="IPR009079">
    <property type="entry name" value="4_helix_cytokine-like_core"/>
</dbReference>
<dbReference type="GO" id="GO:0005615">
    <property type="term" value="C:extracellular space"/>
    <property type="evidence" value="ECO:0007669"/>
    <property type="project" value="InterPro"/>
</dbReference>
<dbReference type="PANTHER" id="PTHR48494:SF1">
    <property type="entry name" value="INTERLEUKIN-6"/>
    <property type="match status" value="1"/>
</dbReference>
<dbReference type="OMA" id="KSVWDKQ"/>
<dbReference type="SUPFAM" id="SSF47266">
    <property type="entry name" value="4-helical cytokines"/>
    <property type="match status" value="1"/>
</dbReference>
<dbReference type="GO" id="GO:0006955">
    <property type="term" value="P:immune response"/>
    <property type="evidence" value="ECO:0007669"/>
    <property type="project" value="InterPro"/>
</dbReference>
<gene>
    <name evidence="6" type="ORF">scyTo_0006446</name>
</gene>
<dbReference type="InterPro" id="IPR030474">
    <property type="entry name" value="IL-6/GCSF/MGF"/>
</dbReference>
<dbReference type="PANTHER" id="PTHR48494">
    <property type="entry name" value="INTERLEUKIN-6"/>
    <property type="match status" value="1"/>
</dbReference>
<dbReference type="PRINTS" id="PR00434">
    <property type="entry name" value="INTERLEUKIN6"/>
</dbReference>
<evidence type="ECO:0000313" key="6">
    <source>
        <dbReference type="EMBL" id="GCB72727.1"/>
    </source>
</evidence>
<dbReference type="GO" id="GO:0006953">
    <property type="term" value="P:acute-phase response"/>
    <property type="evidence" value="ECO:0007669"/>
    <property type="project" value="UniProtKB-KW"/>
</dbReference>
<dbReference type="EMBL" id="BFAA01002171">
    <property type="protein sequence ID" value="GCB72727.1"/>
    <property type="molecule type" value="Genomic_DNA"/>
</dbReference>
<dbReference type="GO" id="GO:0005896">
    <property type="term" value="C:interleukin-6 receptor complex"/>
    <property type="evidence" value="ECO:0007669"/>
    <property type="project" value="TreeGrafter"/>
</dbReference>
<organism evidence="6 7">
    <name type="scientific">Scyliorhinus torazame</name>
    <name type="common">Cloudy catshark</name>
    <name type="synonym">Catulus torazame</name>
    <dbReference type="NCBI Taxonomy" id="75743"/>
    <lineage>
        <taxon>Eukaryota</taxon>
        <taxon>Metazoa</taxon>
        <taxon>Chordata</taxon>
        <taxon>Craniata</taxon>
        <taxon>Vertebrata</taxon>
        <taxon>Chondrichthyes</taxon>
        <taxon>Elasmobranchii</taxon>
        <taxon>Galeomorphii</taxon>
        <taxon>Galeoidea</taxon>
        <taxon>Carcharhiniformes</taxon>
        <taxon>Scyliorhinidae</taxon>
        <taxon>Scyliorhinus</taxon>
    </lineage>
</organism>
<evidence type="ECO:0000256" key="4">
    <source>
        <dbReference type="ARBA" id="ARBA00023441"/>
    </source>
</evidence>
<comment type="function">
    <text evidence="4">Cytokine with a wide variety of biological functions in immunity, tissue regeneration, and metabolism. Binds to IL6R, then the complex associates to the signaling subunit IL6ST/gp130 to trigger the intracellular IL6-signaling pathway. The interaction with the membrane-bound IL6R and IL6ST stimulates 'classic signaling', whereas the binding of IL6 and soluble IL6R to IL6ST stimulates 'trans-signaling'. Alternatively, 'cluster signaling' occurs when membrane-bound IL6:IL6R complexes on transmitter cells activate IL6ST receptors on neighboring receiver cells.</text>
</comment>
<name>A0A401PHX1_SCYTO</name>
<reference evidence="6 7" key="1">
    <citation type="journal article" date="2018" name="Nat. Ecol. Evol.">
        <title>Shark genomes provide insights into elasmobranch evolution and the origin of vertebrates.</title>
        <authorList>
            <person name="Hara Y"/>
            <person name="Yamaguchi K"/>
            <person name="Onimaru K"/>
            <person name="Kadota M"/>
            <person name="Koyanagi M"/>
            <person name="Keeley SD"/>
            <person name="Tatsumi K"/>
            <person name="Tanaka K"/>
            <person name="Motone F"/>
            <person name="Kageyama Y"/>
            <person name="Nozu R"/>
            <person name="Adachi N"/>
            <person name="Nishimura O"/>
            <person name="Nakagawa R"/>
            <person name="Tanegashima C"/>
            <person name="Kiyatake I"/>
            <person name="Matsumoto R"/>
            <person name="Murakumo K"/>
            <person name="Nishida K"/>
            <person name="Terakita A"/>
            <person name="Kuratani S"/>
            <person name="Sato K"/>
            <person name="Hyodo S Kuraku.S."/>
        </authorList>
    </citation>
    <scope>NUCLEOTIDE SEQUENCE [LARGE SCALE GENOMIC DNA]</scope>
</reference>
<evidence type="ECO:0000256" key="1">
    <source>
        <dbReference type="ARBA" id="ARBA00007432"/>
    </source>
</evidence>
<dbReference type="AlphaFoldDB" id="A0A401PHX1"/>
<dbReference type="OrthoDB" id="8943569at2759"/>
<dbReference type="Gene3D" id="1.20.1250.10">
    <property type="match status" value="1"/>
</dbReference>
<dbReference type="PRINTS" id="PR00433">
    <property type="entry name" value="IL6GCSFMGF"/>
</dbReference>
<evidence type="ECO:0000256" key="2">
    <source>
        <dbReference type="ARBA" id="ARBA00019464"/>
    </source>
</evidence>
<evidence type="ECO:0000256" key="5">
    <source>
        <dbReference type="SAM" id="MobiDB-lite"/>
    </source>
</evidence>
<sequence>MSPLAVSPLPESSGDSEDFSDPSAELRDLNLEPLALFIRSVAVELRNRQKKCLAKVVKGLDEYKKHLLSVKQWIQDEKQQAELLLVSMKNLSDLLILQNKIQESITNQHKAAFIPDNPPKSVWDKQLKIHVILRNLALFMESTVRAIRFMN</sequence>
<keyword evidence="3" id="KW-0011">Acute phase</keyword>
<dbReference type="GO" id="GO:0005138">
    <property type="term" value="F:interleukin-6 receptor binding"/>
    <property type="evidence" value="ECO:0007669"/>
    <property type="project" value="InterPro"/>
</dbReference>
<dbReference type="GO" id="GO:0005125">
    <property type="term" value="F:cytokine activity"/>
    <property type="evidence" value="ECO:0007669"/>
    <property type="project" value="InterPro"/>
</dbReference>